<feature type="modified residue" description="4-aspartylphosphate" evidence="2">
    <location>
        <position position="54"/>
    </location>
</feature>
<dbReference type="PANTHER" id="PTHR44591:SF3">
    <property type="entry name" value="RESPONSE REGULATORY DOMAIN-CONTAINING PROTEIN"/>
    <property type="match status" value="1"/>
</dbReference>
<evidence type="ECO:0000313" key="4">
    <source>
        <dbReference type="EMBL" id="MCF1716979.1"/>
    </source>
</evidence>
<evidence type="ECO:0000313" key="5">
    <source>
        <dbReference type="Proteomes" id="UP001200145"/>
    </source>
</evidence>
<name>A0ABS9BQ79_9BACT</name>
<comment type="caution">
    <text evidence="4">The sequence shown here is derived from an EMBL/GenBank/DDBJ whole genome shotgun (WGS) entry which is preliminary data.</text>
</comment>
<dbReference type="PANTHER" id="PTHR44591">
    <property type="entry name" value="STRESS RESPONSE REGULATOR PROTEIN 1"/>
    <property type="match status" value="1"/>
</dbReference>
<dbReference type="InterPro" id="IPR050595">
    <property type="entry name" value="Bact_response_regulator"/>
</dbReference>
<feature type="domain" description="Response regulatory" evidence="3">
    <location>
        <begin position="5"/>
        <end position="121"/>
    </location>
</feature>
<accession>A0ABS9BQ79</accession>
<dbReference type="SMART" id="SM00448">
    <property type="entry name" value="REC"/>
    <property type="match status" value="1"/>
</dbReference>
<dbReference type="EMBL" id="JAKEVY010000008">
    <property type="protein sequence ID" value="MCF1716979.1"/>
    <property type="molecule type" value="Genomic_DNA"/>
</dbReference>
<evidence type="ECO:0000259" key="3">
    <source>
        <dbReference type="PROSITE" id="PS50110"/>
    </source>
</evidence>
<dbReference type="RefSeq" id="WP_234868626.1">
    <property type="nucleotide sequence ID" value="NZ_JAKEVY010000008.1"/>
</dbReference>
<keyword evidence="1 2" id="KW-0597">Phosphoprotein</keyword>
<dbReference type="InterPro" id="IPR011006">
    <property type="entry name" value="CheY-like_superfamily"/>
</dbReference>
<gene>
    <name evidence="4" type="ORF">L0U88_20220</name>
</gene>
<organism evidence="4 5">
    <name type="scientific">Flavihumibacter fluminis</name>
    <dbReference type="NCBI Taxonomy" id="2909236"/>
    <lineage>
        <taxon>Bacteria</taxon>
        <taxon>Pseudomonadati</taxon>
        <taxon>Bacteroidota</taxon>
        <taxon>Chitinophagia</taxon>
        <taxon>Chitinophagales</taxon>
        <taxon>Chitinophagaceae</taxon>
        <taxon>Flavihumibacter</taxon>
    </lineage>
</organism>
<dbReference type="Proteomes" id="UP001200145">
    <property type="component" value="Unassembled WGS sequence"/>
</dbReference>
<evidence type="ECO:0000256" key="1">
    <source>
        <dbReference type="ARBA" id="ARBA00022553"/>
    </source>
</evidence>
<dbReference type="InterPro" id="IPR001789">
    <property type="entry name" value="Sig_transdc_resp-reg_receiver"/>
</dbReference>
<proteinExistence type="predicted"/>
<evidence type="ECO:0000256" key="2">
    <source>
        <dbReference type="PROSITE-ProRule" id="PRU00169"/>
    </source>
</evidence>
<protein>
    <submittedName>
        <fullName evidence="4">Response regulator</fullName>
    </submittedName>
</protein>
<dbReference type="Pfam" id="PF00072">
    <property type="entry name" value="Response_reg"/>
    <property type="match status" value="1"/>
</dbReference>
<dbReference type="Gene3D" id="3.40.50.2300">
    <property type="match status" value="1"/>
</dbReference>
<dbReference type="SUPFAM" id="SSF52172">
    <property type="entry name" value="CheY-like"/>
    <property type="match status" value="1"/>
</dbReference>
<keyword evidence="5" id="KW-1185">Reference proteome</keyword>
<reference evidence="4 5" key="1">
    <citation type="submission" date="2022-01" db="EMBL/GenBank/DDBJ databases">
        <title>Flavihumibacter sp. nov., isolated from sediment of a river.</title>
        <authorList>
            <person name="Liu H."/>
        </authorList>
    </citation>
    <scope>NUCLEOTIDE SEQUENCE [LARGE SCALE GENOMIC DNA]</scope>
    <source>
        <strain evidence="4 5">RY-1</strain>
    </source>
</reference>
<sequence length="122" mass="13751">MPGKKILVVDDDPYILMSLEFLMQKNGYSVVVARNGTEALQLVQQEIPDLVVLDIMMPDIDGYAICEFIKKQPALNHIIVVFLSAKTRESDQRKGLELGAAAFVFKPFSTRSLIKEINQLLR</sequence>
<dbReference type="PROSITE" id="PS50110">
    <property type="entry name" value="RESPONSE_REGULATORY"/>
    <property type="match status" value="1"/>
</dbReference>